<sequence>MPVILTSIYSAVLIFITVFSMVKVLSIAYKRKEISALKFSILSVSCIGVGMFIVAILPFGYQKIFEMII</sequence>
<feature type="transmembrane region" description="Helical" evidence="1">
    <location>
        <begin position="41"/>
        <end position="61"/>
    </location>
</feature>
<evidence type="ECO:0000313" key="2">
    <source>
        <dbReference type="EMBL" id="KPL57709.1"/>
    </source>
</evidence>
<dbReference type="PATRIC" id="fig|218284.4.peg.2674"/>
<dbReference type="Proteomes" id="UP000050398">
    <property type="component" value="Unassembled WGS sequence"/>
</dbReference>
<name>A0A0P6VTQ7_9BACI</name>
<feature type="transmembrane region" description="Helical" evidence="1">
    <location>
        <begin position="6"/>
        <end position="29"/>
    </location>
</feature>
<proteinExistence type="predicted"/>
<comment type="caution">
    <text evidence="2">The sequence shown here is derived from an EMBL/GenBank/DDBJ whole genome shotgun (WGS) entry which is preliminary data.</text>
</comment>
<dbReference type="EMBL" id="LIXZ01000029">
    <property type="protein sequence ID" value="KPL57709.1"/>
    <property type="molecule type" value="Genomic_DNA"/>
</dbReference>
<protein>
    <submittedName>
        <fullName evidence="2">Uncharacterized protein</fullName>
    </submittedName>
</protein>
<keyword evidence="1" id="KW-0812">Transmembrane</keyword>
<accession>A0A0P6VTQ7</accession>
<gene>
    <name evidence="2" type="ORF">AM506_20690</name>
</gene>
<reference evidence="2 3" key="1">
    <citation type="submission" date="2015-08" db="EMBL/GenBank/DDBJ databases">
        <title>Draft Genome Sequence of Bacillus vietnamensis UCD-SED5.</title>
        <authorList>
            <person name="Lee R.D."/>
            <person name="Jospin G."/>
            <person name="Lang J.M."/>
            <person name="Coil D.A."/>
            <person name="Eisen J.A."/>
        </authorList>
    </citation>
    <scope>NUCLEOTIDE SEQUENCE [LARGE SCALE GENOMIC DNA]</scope>
    <source>
        <strain evidence="2 3">UCD-SED5</strain>
    </source>
</reference>
<evidence type="ECO:0000313" key="3">
    <source>
        <dbReference type="Proteomes" id="UP000050398"/>
    </source>
</evidence>
<keyword evidence="1" id="KW-1133">Transmembrane helix</keyword>
<organism evidence="2 3">
    <name type="scientific">Rossellomorea vietnamensis</name>
    <dbReference type="NCBI Taxonomy" id="218284"/>
    <lineage>
        <taxon>Bacteria</taxon>
        <taxon>Bacillati</taxon>
        <taxon>Bacillota</taxon>
        <taxon>Bacilli</taxon>
        <taxon>Bacillales</taxon>
        <taxon>Bacillaceae</taxon>
        <taxon>Rossellomorea</taxon>
    </lineage>
</organism>
<keyword evidence="1" id="KW-0472">Membrane</keyword>
<dbReference type="AlphaFoldDB" id="A0A0P6VTQ7"/>
<evidence type="ECO:0000256" key="1">
    <source>
        <dbReference type="SAM" id="Phobius"/>
    </source>
</evidence>